<dbReference type="SUPFAM" id="SSF103190">
    <property type="entry name" value="Sensory domain-like"/>
    <property type="match status" value="1"/>
</dbReference>
<comment type="similarity">
    <text evidence="5">Belongs to the methyl-accepting chemotaxis (MCP) protein family.</text>
</comment>
<proteinExistence type="inferred from homology"/>
<keyword evidence="11" id="KW-1185">Reference proteome</keyword>
<dbReference type="PROSITE" id="PS50885">
    <property type="entry name" value="HAMP"/>
    <property type="match status" value="1"/>
</dbReference>
<dbReference type="InterPro" id="IPR029151">
    <property type="entry name" value="Sensor-like_sf"/>
</dbReference>
<dbReference type="Pfam" id="PF00672">
    <property type="entry name" value="HAMP"/>
    <property type="match status" value="1"/>
</dbReference>
<evidence type="ECO:0000259" key="8">
    <source>
        <dbReference type="PROSITE" id="PS50111"/>
    </source>
</evidence>
<dbReference type="Gene3D" id="1.10.287.950">
    <property type="entry name" value="Methyl-accepting chemotaxis protein"/>
    <property type="match status" value="1"/>
</dbReference>
<name>A0A494Z8Q0_9BACI</name>
<protein>
    <submittedName>
        <fullName evidence="10">Methyl-accepting chemotaxis protein</fullName>
    </submittedName>
</protein>
<dbReference type="InterPro" id="IPR003660">
    <property type="entry name" value="HAMP_dom"/>
</dbReference>
<dbReference type="EMBL" id="RBZO01000001">
    <property type="protein sequence ID" value="RKQ18718.1"/>
    <property type="molecule type" value="Genomic_DNA"/>
</dbReference>
<dbReference type="Pfam" id="PF00015">
    <property type="entry name" value="MCPsignal"/>
    <property type="match status" value="1"/>
</dbReference>
<dbReference type="SMART" id="SM00304">
    <property type="entry name" value="HAMP"/>
    <property type="match status" value="1"/>
</dbReference>
<organism evidence="10 11">
    <name type="scientific">Oceanobacillus bengalensis</name>
    <dbReference type="NCBI Taxonomy" id="1435466"/>
    <lineage>
        <taxon>Bacteria</taxon>
        <taxon>Bacillati</taxon>
        <taxon>Bacillota</taxon>
        <taxon>Bacilli</taxon>
        <taxon>Bacillales</taxon>
        <taxon>Bacillaceae</taxon>
        <taxon>Oceanobacillus</taxon>
    </lineage>
</organism>
<dbReference type="GO" id="GO:0005886">
    <property type="term" value="C:plasma membrane"/>
    <property type="evidence" value="ECO:0007669"/>
    <property type="project" value="UniProtKB-SubCell"/>
</dbReference>
<evidence type="ECO:0000256" key="7">
    <source>
        <dbReference type="SAM" id="Phobius"/>
    </source>
</evidence>
<dbReference type="OrthoDB" id="2168386at2"/>
<dbReference type="PROSITE" id="PS50111">
    <property type="entry name" value="CHEMOTAXIS_TRANSDUC_2"/>
    <property type="match status" value="1"/>
</dbReference>
<sequence length="661" mass="72791">MKKLNNFNGLQKKFTLSYLMLSILPLILTVIIISYVTQQGFLDLIMKQQEEAEHTVQTQINKVAGDLLQLTEQYADDEELITALQAADRQALQQLVLPIYSRMETEHGLDVFEVGNNNGKVLLRGHNLEEYGDEKGDLHAIQSALNGESLAGFEFGNSGLSVRAFVPIVYNNEVIGTLQTGLDDTFLAELQNMLQGVAIDLYNQDGSVIFSTADSRVGDSLSDMSILTELQNGKAISVDEKERTTSYMPMYDPTHQSIIGVIAVSQDNTIIKRTNTEIVITAIILLVLTIIVVSMISIFISRKIAKPIRKTSERMKELSKGNLSIAIEDSNRNDEIGQLTNSTQLMKNKLHTIIKEVANASNNVATQSEELQQSIHEVAKGSEHISTTMEEIASGSEKQANYTTDFTSSMNQFESNIMKANEQGKNVQTLSEEVLRMTNEGKKLMDSSTGQMRKIDGIIQEAVHKMERFDEQTKEISKLVIVIEEIANQTNLLALNAAIEAARAGEHGKGFAVVADEVRKLAEQVAASITDVKGFVETIQQDSKVVSTSLLDGYREVEKGTTQIETTQETIGEIRMAMSDMTTNIITISESISNISTNSQKMNIFFAEIASISEESAASIEETSASQQQANSALQEVTASSSELSDLADRLSDIVKKFKLS</sequence>
<feature type="transmembrane region" description="Helical" evidence="7">
    <location>
        <begin position="16"/>
        <end position="36"/>
    </location>
</feature>
<keyword evidence="7" id="KW-1133">Transmembrane helix</keyword>
<keyword evidence="3 7" id="KW-0472">Membrane</keyword>
<dbReference type="InterPro" id="IPR029150">
    <property type="entry name" value="dCache_3"/>
</dbReference>
<dbReference type="GO" id="GO:0007165">
    <property type="term" value="P:signal transduction"/>
    <property type="evidence" value="ECO:0007669"/>
    <property type="project" value="UniProtKB-KW"/>
</dbReference>
<dbReference type="CDD" id="cd06225">
    <property type="entry name" value="HAMP"/>
    <property type="match status" value="1"/>
</dbReference>
<evidence type="ECO:0000256" key="3">
    <source>
        <dbReference type="ARBA" id="ARBA00023136"/>
    </source>
</evidence>
<feature type="domain" description="Methyl-accepting transducer" evidence="8">
    <location>
        <begin position="374"/>
        <end position="631"/>
    </location>
</feature>
<dbReference type="InterPro" id="IPR004089">
    <property type="entry name" value="MCPsignal_dom"/>
</dbReference>
<dbReference type="Gene3D" id="6.10.340.10">
    <property type="match status" value="1"/>
</dbReference>
<dbReference type="AlphaFoldDB" id="A0A494Z8Q0"/>
<gene>
    <name evidence="10" type="ORF">D8M05_01000</name>
</gene>
<feature type="transmembrane region" description="Helical" evidence="7">
    <location>
        <begin position="278"/>
        <end position="300"/>
    </location>
</feature>
<feature type="domain" description="HAMP" evidence="9">
    <location>
        <begin position="302"/>
        <end position="355"/>
    </location>
</feature>
<evidence type="ECO:0000256" key="4">
    <source>
        <dbReference type="ARBA" id="ARBA00023224"/>
    </source>
</evidence>
<dbReference type="RefSeq" id="WP_121127723.1">
    <property type="nucleotide sequence ID" value="NZ_JBHUFK010000020.1"/>
</dbReference>
<dbReference type="PANTHER" id="PTHR32089">
    <property type="entry name" value="METHYL-ACCEPTING CHEMOTAXIS PROTEIN MCPB"/>
    <property type="match status" value="1"/>
</dbReference>
<accession>A0A494Z8Q0</accession>
<evidence type="ECO:0000259" key="9">
    <source>
        <dbReference type="PROSITE" id="PS50885"/>
    </source>
</evidence>
<dbReference type="Pfam" id="PF14827">
    <property type="entry name" value="dCache_3"/>
    <property type="match status" value="1"/>
</dbReference>
<comment type="subcellular location">
    <subcellularLocation>
        <location evidence="1">Cell membrane</location>
    </subcellularLocation>
</comment>
<evidence type="ECO:0000313" key="10">
    <source>
        <dbReference type="EMBL" id="RKQ18718.1"/>
    </source>
</evidence>
<keyword evidence="4 6" id="KW-0807">Transducer</keyword>
<comment type="caution">
    <text evidence="10">The sequence shown here is derived from an EMBL/GenBank/DDBJ whole genome shotgun (WGS) entry which is preliminary data.</text>
</comment>
<evidence type="ECO:0000256" key="1">
    <source>
        <dbReference type="ARBA" id="ARBA00004236"/>
    </source>
</evidence>
<keyword evidence="2" id="KW-1003">Cell membrane</keyword>
<reference evidence="10 11" key="1">
    <citation type="journal article" date="2015" name="Antonie Van Leeuwenhoek">
        <title>Oceanobacillus bengalensis sp. nov., a bacterium isolated from seawater of the Bay of Bengal.</title>
        <authorList>
            <person name="Yongchang O."/>
            <person name="Xiang W."/>
            <person name="Wang G."/>
        </authorList>
    </citation>
    <scope>NUCLEOTIDE SEQUENCE [LARGE SCALE GENOMIC DNA]</scope>
    <source>
        <strain evidence="10 11">MCCC 1K00260</strain>
    </source>
</reference>
<evidence type="ECO:0000256" key="6">
    <source>
        <dbReference type="PROSITE-ProRule" id="PRU00284"/>
    </source>
</evidence>
<dbReference type="PANTHER" id="PTHR32089:SF112">
    <property type="entry name" value="LYSOZYME-LIKE PROTEIN-RELATED"/>
    <property type="match status" value="1"/>
</dbReference>
<dbReference type="SUPFAM" id="SSF58104">
    <property type="entry name" value="Methyl-accepting chemotaxis protein (MCP) signaling domain"/>
    <property type="match status" value="1"/>
</dbReference>
<evidence type="ECO:0000256" key="2">
    <source>
        <dbReference type="ARBA" id="ARBA00022475"/>
    </source>
</evidence>
<evidence type="ECO:0000256" key="5">
    <source>
        <dbReference type="ARBA" id="ARBA00029447"/>
    </source>
</evidence>
<evidence type="ECO:0000313" key="11">
    <source>
        <dbReference type="Proteomes" id="UP000281813"/>
    </source>
</evidence>
<dbReference type="Proteomes" id="UP000281813">
    <property type="component" value="Unassembled WGS sequence"/>
</dbReference>
<dbReference type="Gene3D" id="3.30.450.20">
    <property type="entry name" value="PAS domain"/>
    <property type="match status" value="1"/>
</dbReference>
<keyword evidence="7" id="KW-0812">Transmembrane</keyword>
<dbReference type="SMART" id="SM00283">
    <property type="entry name" value="MA"/>
    <property type="match status" value="1"/>
</dbReference>